<dbReference type="InterPro" id="IPR027417">
    <property type="entry name" value="P-loop_NTPase"/>
</dbReference>
<dbReference type="RefSeq" id="WP_200610306.1">
    <property type="nucleotide sequence ID" value="NZ_CP071518.1"/>
</dbReference>
<evidence type="ECO:0000313" key="1">
    <source>
        <dbReference type="EMBL" id="QSX79697.1"/>
    </source>
</evidence>
<dbReference type="Pfam" id="PF13469">
    <property type="entry name" value="Sulfotransfer_3"/>
    <property type="match status" value="1"/>
</dbReference>
<dbReference type="EMBL" id="CP071518">
    <property type="protein sequence ID" value="QSX79697.1"/>
    <property type="molecule type" value="Genomic_DNA"/>
</dbReference>
<protein>
    <submittedName>
        <fullName evidence="1">Sulfotransferase</fullName>
    </submittedName>
</protein>
<dbReference type="Gene3D" id="3.40.50.300">
    <property type="entry name" value="P-loop containing nucleotide triphosphate hydrolases"/>
    <property type="match status" value="1"/>
</dbReference>
<name>A0A974Y1I3_9GAMM</name>
<proteinExistence type="predicted"/>
<organism evidence="1 2">
    <name type="scientific">Agrilutibacter solisilvae</name>
    <dbReference type="NCBI Taxonomy" id="2763317"/>
    <lineage>
        <taxon>Bacteria</taxon>
        <taxon>Pseudomonadati</taxon>
        <taxon>Pseudomonadota</taxon>
        <taxon>Gammaproteobacteria</taxon>
        <taxon>Lysobacterales</taxon>
        <taxon>Lysobacteraceae</taxon>
        <taxon>Agrilutibacter</taxon>
    </lineage>
</organism>
<dbReference type="SUPFAM" id="SSF52540">
    <property type="entry name" value="P-loop containing nucleoside triphosphate hydrolases"/>
    <property type="match status" value="1"/>
</dbReference>
<dbReference type="Proteomes" id="UP000639274">
    <property type="component" value="Chromosome"/>
</dbReference>
<evidence type="ECO:0000313" key="2">
    <source>
        <dbReference type="Proteomes" id="UP000639274"/>
    </source>
</evidence>
<gene>
    <name evidence="1" type="ORF">I8J32_007610</name>
</gene>
<sequence>MSSGPRYVLVLGCQRSGTTLMGQMLGAHPDALLIDEDEGAYKLVNALVQGDPVEPVFDEFAPRALRKYADARQREGRAPTHVVLKAPNATFHPQALARSAQPLACVFALRDVREVAHSMASLQAVPFLENQRRKLEQAPEMADRFASQIRRLADPTLPASLGHAIIWTLKSGLYRDFCTPPLDALPVRYDRLVEDPAGWLARMQAHVGLPQAPHAHHEVMQGLAVGDTQRGRAVDGDSRGKWKDAFTAQELDAIQAEAGPLMAELGLPW</sequence>
<dbReference type="KEGG" id="lsf:I8J32_007610"/>
<keyword evidence="2" id="KW-1185">Reference proteome</keyword>
<dbReference type="AlphaFoldDB" id="A0A974Y1I3"/>
<reference evidence="1 2" key="1">
    <citation type="submission" date="2021-03" db="EMBL/GenBank/DDBJ databases">
        <title>Lysobacter sp. nov. isolated from soil of gangwondo yeongwol, south Korea.</title>
        <authorList>
            <person name="Kim K.R."/>
            <person name="Kim K.H."/>
            <person name="Jeon C.O."/>
        </authorList>
    </citation>
    <scope>NUCLEOTIDE SEQUENCE [LARGE SCALE GENOMIC DNA]</scope>
    <source>
        <strain evidence="1 2">R19</strain>
    </source>
</reference>
<accession>A0A974Y1I3</accession>